<evidence type="ECO:0000259" key="2">
    <source>
        <dbReference type="Pfam" id="PF08241"/>
    </source>
</evidence>
<feature type="transmembrane region" description="Helical" evidence="1">
    <location>
        <begin position="31"/>
        <end position="48"/>
    </location>
</feature>
<dbReference type="SUPFAM" id="SSF53335">
    <property type="entry name" value="S-adenosyl-L-methionine-dependent methyltransferases"/>
    <property type="match status" value="1"/>
</dbReference>
<dbReference type="CDD" id="cd02440">
    <property type="entry name" value="AdoMet_MTases"/>
    <property type="match status" value="1"/>
</dbReference>
<dbReference type="InterPro" id="IPR013216">
    <property type="entry name" value="Methyltransf_11"/>
</dbReference>
<dbReference type="Proteomes" id="UP000016600">
    <property type="component" value="Unassembled WGS sequence"/>
</dbReference>
<name>U2KQ96_9BACT</name>
<dbReference type="PANTHER" id="PTHR45277">
    <property type="entry name" value="EXPRESSED PROTEIN"/>
    <property type="match status" value="1"/>
</dbReference>
<dbReference type="GO" id="GO:0032259">
    <property type="term" value="P:methylation"/>
    <property type="evidence" value="ECO:0007669"/>
    <property type="project" value="UniProtKB-KW"/>
</dbReference>
<comment type="caution">
    <text evidence="3">The sequence shown here is derived from an EMBL/GenBank/DDBJ whole genome shotgun (WGS) entry which is preliminary data.</text>
</comment>
<dbReference type="AlphaFoldDB" id="U2KQ96"/>
<dbReference type="Gene3D" id="3.40.50.150">
    <property type="entry name" value="Vaccinia Virus protein VP39"/>
    <property type="match status" value="1"/>
</dbReference>
<dbReference type="Pfam" id="PF08241">
    <property type="entry name" value="Methyltransf_11"/>
    <property type="match status" value="1"/>
</dbReference>
<dbReference type="PANTHER" id="PTHR45277:SF1">
    <property type="entry name" value="EXPRESSED PROTEIN"/>
    <property type="match status" value="1"/>
</dbReference>
<proteinExistence type="predicted"/>
<keyword evidence="1" id="KW-0472">Membrane</keyword>
<keyword evidence="1" id="KW-0812">Transmembrane</keyword>
<keyword evidence="1" id="KW-1133">Transmembrane helix</keyword>
<evidence type="ECO:0000313" key="4">
    <source>
        <dbReference type="Proteomes" id="UP000016600"/>
    </source>
</evidence>
<keyword evidence="4" id="KW-1185">Reference proteome</keyword>
<keyword evidence="3" id="KW-0808">Transferase</keyword>
<dbReference type="EMBL" id="AWET01000036">
    <property type="protein sequence ID" value="ERK00647.1"/>
    <property type="molecule type" value="Genomic_DNA"/>
</dbReference>
<feature type="transmembrane region" description="Helical" evidence="1">
    <location>
        <begin position="54"/>
        <end position="75"/>
    </location>
</feature>
<keyword evidence="3" id="KW-0489">Methyltransferase</keyword>
<dbReference type="PATRIC" id="fig|1081904.3.peg.1504"/>
<sequence>MQTKIHFYTMEQNNNRKPDYGNWIPMPFMRILYSVSAVLLLFTAVSVLAHWSFIITLVAGVLLLASLTVTIYMQVCRNAFSFERGGLMGEIHQFLIDHLDWDGHGRLLDIGCGAGALTIRCARKFTEASLIGIDYWGFGWDYAKEQCERNADIEGVSGRTEFCKGDASKLDFADGEFDAAVSNFVFHEVRTQPDKRQLVREALRVVRKGGLFAFQDLFGSKSIYGDIHTLIDELKAEGVSEIHYVSAVGQMNFIPGYIRTPWMLRTVGLLYGRK</sequence>
<accession>U2KQ96</accession>
<dbReference type="GO" id="GO:0008757">
    <property type="term" value="F:S-adenosylmethionine-dependent methyltransferase activity"/>
    <property type="evidence" value="ECO:0007669"/>
    <property type="project" value="InterPro"/>
</dbReference>
<evidence type="ECO:0000313" key="3">
    <source>
        <dbReference type="EMBL" id="ERK00647.1"/>
    </source>
</evidence>
<evidence type="ECO:0000256" key="1">
    <source>
        <dbReference type="SAM" id="Phobius"/>
    </source>
</evidence>
<gene>
    <name evidence="3" type="ORF">HMPREF1218_0471</name>
</gene>
<organism evidence="3 4">
    <name type="scientific">Hoylesella pleuritidis F0068</name>
    <dbReference type="NCBI Taxonomy" id="1081904"/>
    <lineage>
        <taxon>Bacteria</taxon>
        <taxon>Pseudomonadati</taxon>
        <taxon>Bacteroidota</taxon>
        <taxon>Bacteroidia</taxon>
        <taxon>Bacteroidales</taxon>
        <taxon>Prevotellaceae</taxon>
        <taxon>Hoylesella</taxon>
    </lineage>
</organism>
<feature type="domain" description="Methyltransferase type 11" evidence="2">
    <location>
        <begin position="108"/>
        <end position="214"/>
    </location>
</feature>
<reference evidence="3 4" key="1">
    <citation type="submission" date="2013-08" db="EMBL/GenBank/DDBJ databases">
        <authorList>
            <person name="Durkin A.S."/>
            <person name="Haft D.R."/>
            <person name="McCorrison J."/>
            <person name="Torralba M."/>
            <person name="Gillis M."/>
            <person name="Haft D.H."/>
            <person name="Methe B."/>
            <person name="Sutton G."/>
            <person name="Nelson K.E."/>
        </authorList>
    </citation>
    <scope>NUCLEOTIDE SEQUENCE [LARGE SCALE GENOMIC DNA]</scope>
    <source>
        <strain evidence="3 4">F0068</strain>
    </source>
</reference>
<protein>
    <submittedName>
        <fullName evidence="3">Methyltransferase domain protein</fullName>
    </submittedName>
</protein>
<dbReference type="InterPro" id="IPR029063">
    <property type="entry name" value="SAM-dependent_MTases_sf"/>
</dbReference>